<dbReference type="EMBL" id="CP004006">
    <property type="protein sequence ID" value="AHE65894.1"/>
    <property type="molecule type" value="Genomic_DNA"/>
</dbReference>
<evidence type="ECO:0000313" key="2">
    <source>
        <dbReference type="Proteomes" id="UP000018838"/>
    </source>
</evidence>
<protein>
    <submittedName>
        <fullName evidence="1">Uncharacterized protein</fullName>
    </submittedName>
</protein>
<dbReference type="HOGENOM" id="CLU_3169700_0_0_6"/>
<dbReference type="STRING" id="1268635.Loa_00305"/>
<dbReference type="AlphaFoldDB" id="W0BBU9"/>
<evidence type="ECO:0000313" key="1">
    <source>
        <dbReference type="EMBL" id="AHE65894.1"/>
    </source>
</evidence>
<gene>
    <name evidence="1" type="ORF">Loa_00305</name>
</gene>
<proteinExistence type="predicted"/>
<accession>W0BBU9</accession>
<reference evidence="1 2" key="1">
    <citation type="journal article" date="2013" name="Int. J. Med. Microbiol.">
        <title>Legionella oakridgensis ATCC 33761 genome sequence and phenotypic characterization reveals its replication capacity in amoebae.</title>
        <authorList>
            <person name="Brzuszkiewicz E."/>
            <person name="Schulz T."/>
            <person name="Rydzewski K."/>
            <person name="Daniel R."/>
            <person name="Gillmaier N."/>
            <person name="Dittmann C."/>
            <person name="Holland G."/>
            <person name="Schunder E."/>
            <person name="Lautner M."/>
            <person name="Eisenreich W."/>
            <person name="Luck C."/>
            <person name="Heuner K."/>
        </authorList>
    </citation>
    <scope>NUCLEOTIDE SEQUENCE [LARGE SCALE GENOMIC DNA]</scope>
    <source>
        <strain>OR-10</strain>
        <strain evidence="2">ATCC 33761</strain>
    </source>
</reference>
<name>W0BBU9_9GAMM</name>
<dbReference type="Proteomes" id="UP000018838">
    <property type="component" value="Chromosome"/>
</dbReference>
<dbReference type="KEGG" id="lok:Loa_00305"/>
<sequence length="47" mass="5230">MKIYGDEDEGVGEESILYILLQLPVLCYKDSPSVIGCPSEKSLDLLR</sequence>
<keyword evidence="2" id="KW-1185">Reference proteome</keyword>
<organism evidence="1 2">
    <name type="scientific">Legionella oakridgensis ATCC 33761 = DSM 21215</name>
    <dbReference type="NCBI Taxonomy" id="1268635"/>
    <lineage>
        <taxon>Bacteria</taxon>
        <taxon>Pseudomonadati</taxon>
        <taxon>Pseudomonadota</taxon>
        <taxon>Gammaproteobacteria</taxon>
        <taxon>Legionellales</taxon>
        <taxon>Legionellaceae</taxon>
        <taxon>Legionella</taxon>
    </lineage>
</organism>